<protein>
    <recommendedName>
        <fullName evidence="5">NADH dehydrogenase [ubiquinone] 1 beta subcomplex subunit 6</fullName>
    </recommendedName>
    <alternativeName>
        <fullName evidence="16">Complex I-B17</fullName>
    </alternativeName>
    <alternativeName>
        <fullName evidence="15">NADH-ubiquinone oxidoreductase B17 subunit</fullName>
    </alternativeName>
</protein>
<evidence type="ECO:0000256" key="3">
    <source>
        <dbReference type="ARBA" id="ARBA00007771"/>
    </source>
</evidence>
<evidence type="ECO:0000256" key="11">
    <source>
        <dbReference type="ARBA" id="ARBA00022989"/>
    </source>
</evidence>
<accession>A0ABQ9TTR0</accession>
<feature type="compositionally biased region" description="Low complexity" evidence="17">
    <location>
        <begin position="147"/>
        <end position="174"/>
    </location>
</feature>
<keyword evidence="6" id="KW-0813">Transport</keyword>
<evidence type="ECO:0000256" key="2">
    <source>
        <dbReference type="ARBA" id="ARBA00004298"/>
    </source>
</evidence>
<gene>
    <name evidence="18" type="ORF">P7K49_033762</name>
</gene>
<evidence type="ECO:0000256" key="12">
    <source>
        <dbReference type="ARBA" id="ARBA00022990"/>
    </source>
</evidence>
<evidence type="ECO:0000256" key="1">
    <source>
        <dbReference type="ARBA" id="ARBA00003195"/>
    </source>
</evidence>
<comment type="function">
    <text evidence="1">Accessory subunit of the mitochondrial membrane respiratory chain NADH dehydrogenase (Complex I), that is believed not to be involved in catalysis. Complex I functions in the transfer of electrons from NADH to the respiratory chain. The immediate electron acceptor for the enzyme is believed to be ubiquinone.</text>
</comment>
<reference evidence="18 19" key="1">
    <citation type="submission" date="2023-05" db="EMBL/GenBank/DDBJ databases">
        <title>B98-5 Cell Line De Novo Hybrid Assembly: An Optical Mapping Approach.</title>
        <authorList>
            <person name="Kananen K."/>
            <person name="Auerbach J.A."/>
            <person name="Kautto E."/>
            <person name="Blachly J.S."/>
        </authorList>
    </citation>
    <scope>NUCLEOTIDE SEQUENCE [LARGE SCALE GENOMIC DNA]</scope>
    <source>
        <strain evidence="18">B95-8</strain>
        <tissue evidence="18">Cell line</tissue>
    </source>
</reference>
<dbReference type="Proteomes" id="UP001266305">
    <property type="component" value="Unassembled WGS sequence"/>
</dbReference>
<dbReference type="EMBL" id="JASSZA010000019">
    <property type="protein sequence ID" value="KAK2087855.1"/>
    <property type="molecule type" value="Genomic_DNA"/>
</dbReference>
<comment type="caution">
    <text evidence="18">The sequence shown here is derived from an EMBL/GenBank/DDBJ whole genome shotgun (WGS) entry which is preliminary data.</text>
</comment>
<evidence type="ECO:0000256" key="5">
    <source>
        <dbReference type="ARBA" id="ARBA00018675"/>
    </source>
</evidence>
<feature type="region of interest" description="Disordered" evidence="17">
    <location>
        <begin position="90"/>
        <end position="174"/>
    </location>
</feature>
<evidence type="ECO:0000256" key="6">
    <source>
        <dbReference type="ARBA" id="ARBA00022448"/>
    </source>
</evidence>
<evidence type="ECO:0000256" key="17">
    <source>
        <dbReference type="SAM" id="MobiDB-lite"/>
    </source>
</evidence>
<evidence type="ECO:0000256" key="7">
    <source>
        <dbReference type="ARBA" id="ARBA00022660"/>
    </source>
</evidence>
<evidence type="ECO:0000256" key="14">
    <source>
        <dbReference type="ARBA" id="ARBA00023136"/>
    </source>
</evidence>
<keyword evidence="12" id="KW-0007">Acetylation</keyword>
<keyword evidence="8" id="KW-0812">Transmembrane</keyword>
<evidence type="ECO:0000256" key="9">
    <source>
        <dbReference type="ARBA" id="ARBA00022792"/>
    </source>
</evidence>
<evidence type="ECO:0000313" key="18">
    <source>
        <dbReference type="EMBL" id="KAK2087855.1"/>
    </source>
</evidence>
<name>A0ABQ9TTR0_SAGOE</name>
<dbReference type="InterPro" id="IPR019174">
    <property type="entry name" value="NADH_DH_b-subcmplx_su6"/>
</dbReference>
<dbReference type="Pfam" id="PF09782">
    <property type="entry name" value="NDUF_B6"/>
    <property type="match status" value="1"/>
</dbReference>
<proteinExistence type="inferred from homology"/>
<evidence type="ECO:0000256" key="16">
    <source>
        <dbReference type="ARBA" id="ARBA00030214"/>
    </source>
</evidence>
<evidence type="ECO:0000256" key="8">
    <source>
        <dbReference type="ARBA" id="ARBA00022692"/>
    </source>
</evidence>
<dbReference type="PANTHER" id="PTHR15083:SF0">
    <property type="entry name" value="NADH DEHYDROGENASE [UBIQUINONE] 1 BETA SUBCOMPLEX SUBUNIT 6"/>
    <property type="match status" value="1"/>
</dbReference>
<dbReference type="PANTHER" id="PTHR15083">
    <property type="entry name" value="NADH DEHYDROGENASE [UBIQUINONE] 1 BETA SUBCOMPLEX SUBUNIT 6"/>
    <property type="match status" value="1"/>
</dbReference>
<comment type="subunit">
    <text evidence="4">Complex I is composed of 45 different subunits.</text>
</comment>
<keyword evidence="7" id="KW-0679">Respiratory chain</keyword>
<evidence type="ECO:0000256" key="15">
    <source>
        <dbReference type="ARBA" id="ARBA00029949"/>
    </source>
</evidence>
<evidence type="ECO:0000256" key="13">
    <source>
        <dbReference type="ARBA" id="ARBA00023128"/>
    </source>
</evidence>
<keyword evidence="9" id="KW-0999">Mitochondrion inner membrane</keyword>
<keyword evidence="11" id="KW-1133">Transmembrane helix</keyword>
<feature type="compositionally biased region" description="Basic and acidic residues" evidence="17">
    <location>
        <begin position="97"/>
        <end position="110"/>
    </location>
</feature>
<organism evidence="18 19">
    <name type="scientific">Saguinus oedipus</name>
    <name type="common">Cotton-top tamarin</name>
    <name type="synonym">Oedipomidas oedipus</name>
    <dbReference type="NCBI Taxonomy" id="9490"/>
    <lineage>
        <taxon>Eukaryota</taxon>
        <taxon>Metazoa</taxon>
        <taxon>Chordata</taxon>
        <taxon>Craniata</taxon>
        <taxon>Vertebrata</taxon>
        <taxon>Euteleostomi</taxon>
        <taxon>Mammalia</taxon>
        <taxon>Eutheria</taxon>
        <taxon>Euarchontoglires</taxon>
        <taxon>Primates</taxon>
        <taxon>Haplorrhini</taxon>
        <taxon>Platyrrhini</taxon>
        <taxon>Cebidae</taxon>
        <taxon>Callitrichinae</taxon>
        <taxon>Saguinus</taxon>
    </lineage>
</organism>
<evidence type="ECO:0000256" key="4">
    <source>
        <dbReference type="ARBA" id="ARBA00011533"/>
    </source>
</evidence>
<comment type="subcellular location">
    <subcellularLocation>
        <location evidence="2">Mitochondrion inner membrane</location>
        <topology evidence="2">Single-pass membrane protein</topology>
        <orientation evidence="2">Matrix side</orientation>
    </subcellularLocation>
</comment>
<evidence type="ECO:0000313" key="19">
    <source>
        <dbReference type="Proteomes" id="UP001266305"/>
    </source>
</evidence>
<keyword evidence="13" id="KW-0496">Mitochondrion</keyword>
<comment type="similarity">
    <text evidence="3">Belongs to the complex I NDUFB6 subunit family.</text>
</comment>
<keyword evidence="14" id="KW-0472">Membrane</keyword>
<keyword evidence="19" id="KW-1185">Reference proteome</keyword>
<sequence length="174" mass="19464">MMGYTLDEKLRLQQLQALRRQWLKDQELSPWEPVLPPEKMWPMEKFWNKFLVNKIPWRNMVYKENVWTLIMGTQSSNAFQGDLISKEAEVASPVKAKGQENGHRNHKEGEGDSSASSPTKEEQEQGEICTCSKGTAQEGKVTATPKSQESQAKGAEASAASEEAEPQATEPSTP</sequence>
<evidence type="ECO:0000256" key="10">
    <source>
        <dbReference type="ARBA" id="ARBA00022982"/>
    </source>
</evidence>
<keyword evidence="10" id="KW-0249">Electron transport</keyword>